<sequence length="144" mass="16103">MFKKTLLRNIYLALFVIIVGLIVQANQSLFSGSKRDGILLIFAIASIPLGISFLVYQAWKIGTNPKYLLFDLEAKVLKMPKAQDLSFNALSSCLLRYESGRYDLDIIYKNGKILTTGKMYISCLDSIQVEQAFAIINELIAEAA</sequence>
<organism evidence="2 3">
    <name type="scientific">Brumicola blandensis</name>
    <dbReference type="NCBI Taxonomy" id="3075611"/>
    <lineage>
        <taxon>Bacteria</taxon>
        <taxon>Pseudomonadati</taxon>
        <taxon>Pseudomonadota</taxon>
        <taxon>Gammaproteobacteria</taxon>
        <taxon>Alteromonadales</taxon>
        <taxon>Alteromonadaceae</taxon>
        <taxon>Brumicola</taxon>
    </lineage>
</organism>
<keyword evidence="3" id="KW-1185">Reference proteome</keyword>
<feature type="transmembrane region" description="Helical" evidence="1">
    <location>
        <begin position="37"/>
        <end position="59"/>
    </location>
</feature>
<evidence type="ECO:0000256" key="1">
    <source>
        <dbReference type="SAM" id="Phobius"/>
    </source>
</evidence>
<dbReference type="AlphaFoldDB" id="A0AAW8R4S1"/>
<feature type="transmembrane region" description="Helical" evidence="1">
    <location>
        <begin position="6"/>
        <end position="25"/>
    </location>
</feature>
<evidence type="ECO:0000313" key="3">
    <source>
        <dbReference type="Proteomes" id="UP001249020"/>
    </source>
</evidence>
<reference evidence="2 3" key="1">
    <citation type="submission" date="2023-09" db="EMBL/GenBank/DDBJ databases">
        <authorList>
            <person name="Rey-Velasco X."/>
        </authorList>
    </citation>
    <scope>NUCLEOTIDE SEQUENCE [LARGE SCALE GENOMIC DNA]</scope>
    <source>
        <strain evidence="2 3">W409</strain>
    </source>
</reference>
<keyword evidence="1" id="KW-0812">Transmembrane</keyword>
<comment type="caution">
    <text evidence="2">The sequence shown here is derived from an EMBL/GenBank/DDBJ whole genome shotgun (WGS) entry which is preliminary data.</text>
</comment>
<gene>
    <name evidence="2" type="ORF">RM544_14285</name>
</gene>
<dbReference type="RefSeq" id="WP_311362482.1">
    <property type="nucleotide sequence ID" value="NZ_JAVRIE010000006.1"/>
</dbReference>
<keyword evidence="1" id="KW-1133">Transmembrane helix</keyword>
<accession>A0AAW8R4S1</accession>
<protein>
    <recommendedName>
        <fullName evidence="4">Photosystem I assembly protein Ycf4</fullName>
    </recommendedName>
</protein>
<dbReference type="Proteomes" id="UP001249020">
    <property type="component" value="Unassembled WGS sequence"/>
</dbReference>
<evidence type="ECO:0000313" key="2">
    <source>
        <dbReference type="EMBL" id="MDT0583714.1"/>
    </source>
</evidence>
<keyword evidence="1" id="KW-0472">Membrane</keyword>
<name>A0AAW8R4S1_9ALTE</name>
<dbReference type="EMBL" id="JAVRIE010000006">
    <property type="protein sequence ID" value="MDT0583714.1"/>
    <property type="molecule type" value="Genomic_DNA"/>
</dbReference>
<proteinExistence type="predicted"/>
<evidence type="ECO:0008006" key="4">
    <source>
        <dbReference type="Google" id="ProtNLM"/>
    </source>
</evidence>